<organism evidence="1">
    <name type="scientific">Longilinea arvoryzae</name>
    <dbReference type="NCBI Taxonomy" id="360412"/>
    <lineage>
        <taxon>Bacteria</taxon>
        <taxon>Bacillati</taxon>
        <taxon>Chloroflexota</taxon>
        <taxon>Anaerolineae</taxon>
        <taxon>Anaerolineales</taxon>
        <taxon>Anaerolineaceae</taxon>
        <taxon>Longilinea</taxon>
    </lineage>
</organism>
<proteinExistence type="predicted"/>
<keyword evidence="2" id="KW-1185">Reference proteome</keyword>
<evidence type="ECO:0000313" key="1">
    <source>
        <dbReference type="EMBL" id="GAP12481.1"/>
    </source>
</evidence>
<dbReference type="AlphaFoldDB" id="A0A0S7BFD6"/>
<gene>
    <name evidence="1" type="ORF">LARV_00216</name>
</gene>
<protein>
    <submittedName>
        <fullName evidence="1">Uncharacterized protein</fullName>
    </submittedName>
</protein>
<sequence length="72" mass="8174">MDKNRTVREIITKNKKWKVRVSAASGGTYEIQVLRWMDAGGYCFWEETGAALRVGERSSAELLAQKEARRLG</sequence>
<accession>A0A0S7BFD6</accession>
<name>A0A0S7BFD6_9CHLR</name>
<reference evidence="1" key="1">
    <citation type="submission" date="2015-07" db="EMBL/GenBank/DDBJ databases">
        <title>Draft Genome Sequences of Anaerolinea thermolimosa IMO-1, Bellilinea caldifistulae GOMI-1, Leptolinea tardivitalis YMTK-2, Levilinea saccharolytica KIBI-1,Longilinea arvoryzae KOME-1, Previously Described as Members of the Anaerolineaceae (Chloroflexi).</title>
        <authorList>
            <person name="Sekiguchi Y."/>
            <person name="Ohashi A."/>
            <person name="Matsuura N."/>
            <person name="Tourlousse M.D."/>
        </authorList>
    </citation>
    <scope>NUCLEOTIDE SEQUENCE [LARGE SCALE GENOMIC DNA]</scope>
    <source>
        <strain evidence="1">KOME-1</strain>
    </source>
</reference>
<evidence type="ECO:0000313" key="2">
    <source>
        <dbReference type="Proteomes" id="UP000055060"/>
    </source>
</evidence>
<dbReference type="EMBL" id="DF967972">
    <property type="protein sequence ID" value="GAP12481.1"/>
    <property type="molecule type" value="Genomic_DNA"/>
</dbReference>
<dbReference type="RefSeq" id="WP_075071903.1">
    <property type="nucleotide sequence ID" value="NZ_DF967972.1"/>
</dbReference>
<dbReference type="Proteomes" id="UP000055060">
    <property type="component" value="Unassembled WGS sequence"/>
</dbReference>